<dbReference type="PANTHER" id="PTHR37984:SF5">
    <property type="entry name" value="PROTEIN NYNRIN-LIKE"/>
    <property type="match status" value="1"/>
</dbReference>
<dbReference type="OrthoDB" id="121040at2759"/>
<comment type="caution">
    <text evidence="2">The sequence shown here is derived from an EMBL/GenBank/DDBJ whole genome shotgun (WGS) entry which is preliminary data.</text>
</comment>
<evidence type="ECO:0000313" key="3">
    <source>
        <dbReference type="Proteomes" id="UP000198211"/>
    </source>
</evidence>
<feature type="region of interest" description="Disordered" evidence="1">
    <location>
        <begin position="94"/>
        <end position="114"/>
    </location>
</feature>
<protein>
    <submittedName>
        <fullName evidence="2">Reverse transcriptase</fullName>
    </submittedName>
</protein>
<dbReference type="GO" id="GO:0003964">
    <property type="term" value="F:RNA-directed DNA polymerase activity"/>
    <property type="evidence" value="ECO:0007669"/>
    <property type="project" value="UniProtKB-KW"/>
</dbReference>
<keyword evidence="2" id="KW-0808">Transferase</keyword>
<dbReference type="InterPro" id="IPR050951">
    <property type="entry name" value="Retrovirus_Pol_polyprotein"/>
</dbReference>
<dbReference type="SUPFAM" id="SSF56672">
    <property type="entry name" value="DNA/RNA polymerases"/>
    <property type="match status" value="1"/>
</dbReference>
<dbReference type="Proteomes" id="UP000198211">
    <property type="component" value="Unassembled WGS sequence"/>
</dbReference>
<dbReference type="STRING" id="4795.A0A225WNC3"/>
<name>A0A225WNC3_9STRA</name>
<reference evidence="3" key="1">
    <citation type="submission" date="2017-03" db="EMBL/GenBank/DDBJ databases">
        <title>Phytopthora megakarya and P. palmivora, two closely related causual agents of cacao black pod achieved similar genome size and gene model numbers by different mechanisms.</title>
        <authorList>
            <person name="Ali S."/>
            <person name="Shao J."/>
            <person name="Larry D.J."/>
            <person name="Kronmiller B."/>
            <person name="Shen D."/>
            <person name="Strem M.D."/>
            <person name="Melnick R.L."/>
            <person name="Guiltinan M.J."/>
            <person name="Tyler B.M."/>
            <person name="Meinhardt L.W."/>
            <person name="Bailey B.A."/>
        </authorList>
    </citation>
    <scope>NUCLEOTIDE SEQUENCE [LARGE SCALE GENOMIC DNA]</scope>
    <source>
        <strain evidence="3">zdho120</strain>
    </source>
</reference>
<dbReference type="AlphaFoldDB" id="A0A225WNC3"/>
<evidence type="ECO:0000256" key="1">
    <source>
        <dbReference type="SAM" id="MobiDB-lite"/>
    </source>
</evidence>
<dbReference type="EMBL" id="NBNE01000485">
    <property type="protein sequence ID" value="OWZ19123.1"/>
    <property type="molecule type" value="Genomic_DNA"/>
</dbReference>
<dbReference type="PANTHER" id="PTHR37984">
    <property type="entry name" value="PROTEIN CBG26694"/>
    <property type="match status" value="1"/>
</dbReference>
<sequence length="717" mass="80513">MDDHGLADQLALLRLTDAEDLKETLRARQRESPYAEWKNLAFQATTDETPMEGSNEVMAEPLVYKPQYHAPTEILKKKPKPRKLMLIQPSPCVGTKIEEPETGGGEQLKPEPDDADHIATEDMRVGQEGIAPRDQADKPAQKTGPPEALVKPDREVDDDMDVAVCNHEGGDIFPEDIENHMAVLQEATMGEVMIEDIWVENPDVTPEECERLRCIIGKGRHLFIEDGNALPPPAAHGAICDIDVGNAKPVAQRCRRVPPQFREKLSMLIKGLLSATIIAPSISPWASPIVDIIKANGVDIRLCIDYHVGRVVFCGDSNLVIRPMIGEIDYWNQSAGKLTSAALQREEGEIVTAEGERQDLITLNRLHEMLQPIQQIKQAQDEEKWIVDLMAYLKGDQNGLSKEDAKTCSKTAATYEVDEDELLFYCPRALTQDEARDDVVTLVISMDMDHIPSLPKFYKGKTELLIWADLFTGYVMTKGESLRGAQAVAKTTRSVSSGGSAQVKYSGTIGNRDSWKIFFRGFNPIVKALRMYVSDVNQQDWDDYAEHLTFALNTAQDRVQKDTSFYRVHGWDARSTLEATLLIGSTRRKDSDAHRWSTVETSETEYRIFHVVHLSKLKLVKAIPDRPTYTLLAEEGGRVDFDEALLPEDIWKTPLDEAEFGVERIADVRSGLRYPEPTWVDEADLNCGALLAEFERTQTNRSRFNVMQSHKEASDNL</sequence>
<dbReference type="InterPro" id="IPR043502">
    <property type="entry name" value="DNA/RNA_pol_sf"/>
</dbReference>
<keyword evidence="3" id="KW-1185">Reference proteome</keyword>
<organism evidence="2 3">
    <name type="scientific">Phytophthora megakarya</name>
    <dbReference type="NCBI Taxonomy" id="4795"/>
    <lineage>
        <taxon>Eukaryota</taxon>
        <taxon>Sar</taxon>
        <taxon>Stramenopiles</taxon>
        <taxon>Oomycota</taxon>
        <taxon>Peronosporomycetes</taxon>
        <taxon>Peronosporales</taxon>
        <taxon>Peronosporaceae</taxon>
        <taxon>Phytophthora</taxon>
    </lineage>
</organism>
<keyword evidence="2" id="KW-0548">Nucleotidyltransferase</keyword>
<dbReference type="Gene3D" id="3.10.10.10">
    <property type="entry name" value="HIV Type 1 Reverse Transcriptase, subunit A, domain 1"/>
    <property type="match status" value="1"/>
</dbReference>
<proteinExistence type="predicted"/>
<keyword evidence="2" id="KW-0695">RNA-directed DNA polymerase</keyword>
<gene>
    <name evidence="2" type="ORF">PHMEG_0006676</name>
</gene>
<evidence type="ECO:0000313" key="2">
    <source>
        <dbReference type="EMBL" id="OWZ19123.1"/>
    </source>
</evidence>
<feature type="region of interest" description="Disordered" evidence="1">
    <location>
        <begin position="129"/>
        <end position="152"/>
    </location>
</feature>
<accession>A0A225WNC3</accession>